<feature type="compositionally biased region" description="Basic and acidic residues" evidence="2">
    <location>
        <begin position="514"/>
        <end position="526"/>
    </location>
</feature>
<comment type="caution">
    <text evidence="3">The sequence shown here is derived from an EMBL/GenBank/DDBJ whole genome shotgun (WGS) entry which is preliminary data.</text>
</comment>
<feature type="compositionally biased region" description="Acidic residues" evidence="2">
    <location>
        <begin position="86"/>
        <end position="95"/>
    </location>
</feature>
<feature type="compositionally biased region" description="Low complexity" evidence="2">
    <location>
        <begin position="589"/>
        <end position="603"/>
    </location>
</feature>
<accession>A0ABD3RFI8</accession>
<feature type="region of interest" description="Disordered" evidence="2">
    <location>
        <begin position="1"/>
        <end position="71"/>
    </location>
</feature>
<sequence length="662" mass="72293">MALKFNWHRRKKDKSVDNDGTTSPRSSKEAIKAGAGEASETAEIAPRSPQSAVAKSHSSKTKNKKRRGAFSTFEVKQGRSLNELEGGADCDDDENNVSIKSNSIKAPKSRKAVKGRKTDKITKSLNIVKEQKQDKISHQSQTTSWLSLEVLNAPMDIFNQLMSCTSTCTRLPVREGDLLSVDLLNIPIHILGDASTNISARVYSWPLTKPDTRSVIAAAKDKAAKESIAKAKELTLEGNKLRVEMAYLKDKICKLDEVNAQAACKAVQATEKTNALLIAHTEELKKVEAKLEKTEAVRIAHTEELQNMEAKLRSESALVSELKAQNSQLLIEIESARALQKAYDKIRQNTELAKQANIANISGKAAFDDVQEEIKLAKLVNNTGAQITQIQVRSTETEDDEFPEQATAVADSVKKANHCEDFQALTAHPSLGNISIDNDGDDCDNIVVKNQNNQNEKGDNFSYTSSGGRSNSLRSSGGRRMAGWLRKFVGISSGFATDDGSQSLSTLDKSVQSCKRDSTVTDERQGTQESFSEESFDDDASGTYSGSSDDDTYDSSGLSSSYSTSFDSRAEIKDLESSASIVSESTAEKINSSVSKSVSNTFESETEGTGSGENSIKETRWFNTSEWSKALILNLQQEGRDELEEEGAEPELEDSRTLTLVA</sequence>
<evidence type="ECO:0000256" key="1">
    <source>
        <dbReference type="SAM" id="Coils"/>
    </source>
</evidence>
<evidence type="ECO:0000313" key="3">
    <source>
        <dbReference type="EMBL" id="KAL3811102.1"/>
    </source>
</evidence>
<evidence type="ECO:0000313" key="4">
    <source>
        <dbReference type="Proteomes" id="UP001530377"/>
    </source>
</evidence>
<evidence type="ECO:0000256" key="2">
    <source>
        <dbReference type="SAM" id="MobiDB-lite"/>
    </source>
</evidence>
<feature type="region of interest" description="Disordered" evidence="2">
    <location>
        <begin position="638"/>
        <end position="662"/>
    </location>
</feature>
<feature type="region of interest" description="Disordered" evidence="2">
    <location>
        <begin position="513"/>
        <end position="563"/>
    </location>
</feature>
<feature type="compositionally biased region" description="Basic residues" evidence="2">
    <location>
        <begin position="57"/>
        <end position="68"/>
    </location>
</feature>
<name>A0ABD3RFI8_9STRA</name>
<feature type="coiled-coil region" evidence="1">
    <location>
        <begin position="277"/>
        <end position="339"/>
    </location>
</feature>
<dbReference type="AlphaFoldDB" id="A0ABD3RFI8"/>
<feature type="region of interest" description="Disordered" evidence="2">
    <location>
        <begin position="83"/>
        <end position="117"/>
    </location>
</feature>
<reference evidence="3 4" key="1">
    <citation type="submission" date="2024-10" db="EMBL/GenBank/DDBJ databases">
        <title>Updated reference genomes for cyclostephanoid diatoms.</title>
        <authorList>
            <person name="Roberts W.R."/>
            <person name="Alverson A.J."/>
        </authorList>
    </citation>
    <scope>NUCLEOTIDE SEQUENCE [LARGE SCALE GENOMIC DNA]</scope>
    <source>
        <strain evidence="3 4">AJA228-03</strain>
    </source>
</reference>
<dbReference type="Proteomes" id="UP001530377">
    <property type="component" value="Unassembled WGS sequence"/>
</dbReference>
<organism evidence="3 4">
    <name type="scientific">Cyclostephanos tholiformis</name>
    <dbReference type="NCBI Taxonomy" id="382380"/>
    <lineage>
        <taxon>Eukaryota</taxon>
        <taxon>Sar</taxon>
        <taxon>Stramenopiles</taxon>
        <taxon>Ochrophyta</taxon>
        <taxon>Bacillariophyta</taxon>
        <taxon>Coscinodiscophyceae</taxon>
        <taxon>Thalassiosirophycidae</taxon>
        <taxon>Stephanodiscales</taxon>
        <taxon>Stephanodiscaceae</taxon>
        <taxon>Cyclostephanos</taxon>
    </lineage>
</organism>
<feature type="region of interest" description="Disordered" evidence="2">
    <location>
        <begin position="450"/>
        <end position="477"/>
    </location>
</feature>
<keyword evidence="4" id="KW-1185">Reference proteome</keyword>
<keyword evidence="1" id="KW-0175">Coiled coil</keyword>
<gene>
    <name evidence="3" type="ORF">ACHAXA_009872</name>
</gene>
<feature type="compositionally biased region" description="Basic residues" evidence="2">
    <location>
        <begin position="1"/>
        <end position="13"/>
    </location>
</feature>
<dbReference type="EMBL" id="JALLPB020000281">
    <property type="protein sequence ID" value="KAL3811102.1"/>
    <property type="molecule type" value="Genomic_DNA"/>
</dbReference>
<proteinExistence type="predicted"/>
<feature type="compositionally biased region" description="Acidic residues" evidence="2">
    <location>
        <begin position="531"/>
        <end position="540"/>
    </location>
</feature>
<feature type="compositionally biased region" description="Low complexity" evidence="2">
    <location>
        <begin position="554"/>
        <end position="563"/>
    </location>
</feature>
<feature type="region of interest" description="Disordered" evidence="2">
    <location>
        <begin position="578"/>
        <end position="619"/>
    </location>
</feature>
<feature type="compositionally biased region" description="Low complexity" evidence="2">
    <location>
        <begin position="465"/>
        <end position="477"/>
    </location>
</feature>
<protein>
    <submittedName>
        <fullName evidence="3">Uncharacterized protein</fullName>
    </submittedName>
</protein>
<feature type="compositionally biased region" description="Acidic residues" evidence="2">
    <location>
        <begin position="641"/>
        <end position="652"/>
    </location>
</feature>